<sequence>MPRSLFATEPFTIDARNPVAMFEIQPMNAETYRRQTRRSTVIIALMFLALAMVLSTAAVALFGEPGGDNLRFNVGGVFAALLLMAALMRGTFWTQEWMAPAVYGWQLKRSLMSITNVMHQVTAAVDKGDPSAMKLLRFYHLGLSQMHQLDGNSSDHSQLTREMEQHKARMEALGIETEQTQLNPAWLEAVKQTQM</sequence>
<keyword evidence="3" id="KW-1185">Reference proteome</keyword>
<dbReference type="InterPro" id="IPR021438">
    <property type="entry name" value="DUF3087"/>
</dbReference>
<dbReference type="EMBL" id="LT629746">
    <property type="protein sequence ID" value="SDT17074.1"/>
    <property type="molecule type" value="Genomic_DNA"/>
</dbReference>
<keyword evidence="1" id="KW-1133">Transmembrane helix</keyword>
<keyword evidence="1" id="KW-0472">Membrane</keyword>
<keyword evidence="1" id="KW-0812">Transmembrane</keyword>
<evidence type="ECO:0000256" key="1">
    <source>
        <dbReference type="SAM" id="Phobius"/>
    </source>
</evidence>
<feature type="transmembrane region" description="Helical" evidence="1">
    <location>
        <begin position="69"/>
        <end position="88"/>
    </location>
</feature>
<feature type="transmembrane region" description="Helical" evidence="1">
    <location>
        <begin position="41"/>
        <end position="63"/>
    </location>
</feature>
<reference evidence="3" key="1">
    <citation type="submission" date="2016-10" db="EMBL/GenBank/DDBJ databases">
        <authorList>
            <person name="Varghese N."/>
            <person name="Submissions S."/>
        </authorList>
    </citation>
    <scope>NUCLEOTIDE SEQUENCE [LARGE SCALE GENOMIC DNA]</scope>
    <source>
        <strain evidence="3">BS3782</strain>
    </source>
</reference>
<evidence type="ECO:0008006" key="4">
    <source>
        <dbReference type="Google" id="ProtNLM"/>
    </source>
</evidence>
<accession>A0A1H1Y6M9</accession>
<evidence type="ECO:0000313" key="3">
    <source>
        <dbReference type="Proteomes" id="UP000182814"/>
    </source>
</evidence>
<dbReference type="Proteomes" id="UP000182814">
    <property type="component" value="Chromosome I"/>
</dbReference>
<dbReference type="Pfam" id="PF11286">
    <property type="entry name" value="DUF3087"/>
    <property type="match status" value="1"/>
</dbReference>
<evidence type="ECO:0000313" key="2">
    <source>
        <dbReference type="EMBL" id="SDT17074.1"/>
    </source>
</evidence>
<protein>
    <recommendedName>
        <fullName evidence="4">DUF3087 domain-containing protein</fullName>
    </recommendedName>
</protein>
<name>A0A1H1Y6M9_9PSED</name>
<gene>
    <name evidence="2" type="ORF">SAMN04490191_3384</name>
</gene>
<organism evidence="2 3">
    <name type="scientific">Pseudomonas lini</name>
    <dbReference type="NCBI Taxonomy" id="163011"/>
    <lineage>
        <taxon>Bacteria</taxon>
        <taxon>Pseudomonadati</taxon>
        <taxon>Pseudomonadota</taxon>
        <taxon>Gammaproteobacteria</taxon>
        <taxon>Pseudomonadales</taxon>
        <taxon>Pseudomonadaceae</taxon>
        <taxon>Pseudomonas</taxon>
    </lineage>
</organism>
<proteinExistence type="predicted"/>
<dbReference type="AlphaFoldDB" id="A0A1H1Y6M9"/>